<dbReference type="Pfam" id="PF06013">
    <property type="entry name" value="WXG100"/>
    <property type="match status" value="1"/>
</dbReference>
<evidence type="ECO:0000313" key="2">
    <source>
        <dbReference type="EMBL" id="WNF29961.1"/>
    </source>
</evidence>
<reference evidence="2 3" key="1">
    <citation type="submission" date="2023-09" db="EMBL/GenBank/DDBJ databases">
        <title>Genome completion map analysis of the actinomycetes C11-1.</title>
        <authorList>
            <person name="Qin P."/>
            <person name="Guan P."/>
        </authorList>
    </citation>
    <scope>NUCLEOTIDE SEQUENCE [LARGE SCALE GENOMIC DNA]</scope>
    <source>
        <strain evidence="2 3">C11-1</strain>
    </source>
</reference>
<proteinExistence type="inferred from homology"/>
<keyword evidence="3" id="KW-1185">Reference proteome</keyword>
<evidence type="ECO:0000256" key="1">
    <source>
        <dbReference type="RuleBase" id="RU362001"/>
    </source>
</evidence>
<dbReference type="InterPro" id="IPR010310">
    <property type="entry name" value="T7SS_ESAT-6-like"/>
</dbReference>
<dbReference type="SUPFAM" id="SSF140453">
    <property type="entry name" value="EsxAB dimer-like"/>
    <property type="match status" value="1"/>
</dbReference>
<accession>A0ABY9W4I4</accession>
<dbReference type="InterPro" id="IPR036689">
    <property type="entry name" value="ESAT-6-like_sf"/>
</dbReference>
<dbReference type="Gene3D" id="1.10.287.1060">
    <property type="entry name" value="ESAT-6-like"/>
    <property type="match status" value="1"/>
</dbReference>
<dbReference type="EMBL" id="CP134500">
    <property type="protein sequence ID" value="WNF29961.1"/>
    <property type="molecule type" value="Genomic_DNA"/>
</dbReference>
<comment type="similarity">
    <text evidence="1">Belongs to the WXG100 family.</text>
</comment>
<dbReference type="Proteomes" id="UP001303236">
    <property type="component" value="Chromosome"/>
</dbReference>
<protein>
    <recommendedName>
        <fullName evidence="1">ESAT-6-like protein</fullName>
    </recommendedName>
</protein>
<name>A0ABY9W4I4_9ACTN</name>
<gene>
    <name evidence="2" type="ORF">RI138_25735</name>
</gene>
<sequence>MANNNDGTTVVTYASLDLAAGEIERQSKQLAQDLDEIKTMVASVSELWEGEAKEAYRLSQVKWNEDAGFIRDNLKDIAQKVREAAPLYRSGDKRSAANF</sequence>
<evidence type="ECO:0000313" key="3">
    <source>
        <dbReference type="Proteomes" id="UP001303236"/>
    </source>
</evidence>
<organism evidence="2 3">
    <name type="scientific">Streptomyces durocortorensis</name>
    <dbReference type="NCBI Taxonomy" id="2811104"/>
    <lineage>
        <taxon>Bacteria</taxon>
        <taxon>Bacillati</taxon>
        <taxon>Actinomycetota</taxon>
        <taxon>Actinomycetes</taxon>
        <taxon>Kitasatosporales</taxon>
        <taxon>Streptomycetaceae</taxon>
        <taxon>Streptomyces</taxon>
    </lineage>
</organism>
<dbReference type="NCBIfam" id="TIGR03930">
    <property type="entry name" value="WXG100_ESAT6"/>
    <property type="match status" value="1"/>
</dbReference>